<keyword evidence="5" id="KW-0964">Secreted</keyword>
<evidence type="ECO:0000313" key="9">
    <source>
        <dbReference type="Proteomes" id="UP000241404"/>
    </source>
</evidence>
<evidence type="ECO:0000256" key="1">
    <source>
        <dbReference type="ARBA" id="ARBA00009764"/>
    </source>
</evidence>
<evidence type="ECO:0000256" key="2">
    <source>
        <dbReference type="ARBA" id="ARBA00011255"/>
    </source>
</evidence>
<keyword evidence="8" id="KW-0969">Cilium</keyword>
<dbReference type="Pfam" id="PF02465">
    <property type="entry name" value="FliD_N"/>
    <property type="match status" value="1"/>
</dbReference>
<keyword evidence="8" id="KW-0282">Flagellum</keyword>
<accession>A0ABD6X6K4</accession>
<evidence type="ECO:0000259" key="6">
    <source>
        <dbReference type="Pfam" id="PF02465"/>
    </source>
</evidence>
<evidence type="ECO:0000259" key="7">
    <source>
        <dbReference type="Pfam" id="PF07195"/>
    </source>
</evidence>
<dbReference type="AlphaFoldDB" id="A0ABD6X6K4"/>
<sequence>MGLSAAGMASGLDIAGMTQQLVAAERAPKEERIKKQQTQINVSLSAYSQVTASVKGMQEMFKDFAKDDAFSSQKASSNKEDYVAVKATSKAKNGTYSVNVLQMAQSHKLVSKGVFSADPETSLGSGPLTIKVGEKEMTLDIGEDNDDLNSIIDAINNAEDNPGITATLINTGDENGSKIVFSTKETGAENTISIDASKMSGQLADLNYDPADTTSSKMDEMQKAQDAKIQIDGFTTVTNSTNKFEDVIEGVTLDIKQLTGTTGSSKPETDDIDVKKVEIKIENDDKTSKDSMKKFVDSYNSFVKMIDSLSKYDLEAKKGGALVGDSLTRSLSSQMRNLLNEPIDVNGKMVKLSDFGLETQRDGSIELDDDKLDEAIEKNFNVLGQFFNQEDTGFLDKADKLLDTFTDKVDGSLTVKENTLKKQQEGLNDDLEDLNTQMKAYEDRTYKQFVAMDEAIGQMNNQLNSMMSLMVSFDS</sequence>
<comment type="subcellular location">
    <subcellularLocation>
        <location evidence="5">Secreted</location>
    </subcellularLocation>
    <subcellularLocation>
        <location evidence="5">Bacterial flagellum</location>
    </subcellularLocation>
</comment>
<organism evidence="8 9">
    <name type="scientific">Photobacterium damselae</name>
    <dbReference type="NCBI Taxonomy" id="38293"/>
    <lineage>
        <taxon>Bacteria</taxon>
        <taxon>Pseudomonadati</taxon>
        <taxon>Pseudomonadota</taxon>
        <taxon>Gammaproteobacteria</taxon>
        <taxon>Vibrionales</taxon>
        <taxon>Vibrionaceae</taxon>
        <taxon>Photobacterium</taxon>
    </lineage>
</organism>
<evidence type="ECO:0000256" key="5">
    <source>
        <dbReference type="RuleBase" id="RU362066"/>
    </source>
</evidence>
<evidence type="ECO:0000256" key="3">
    <source>
        <dbReference type="ARBA" id="ARBA00023054"/>
    </source>
</evidence>
<dbReference type="PANTHER" id="PTHR30288:SF0">
    <property type="entry name" value="FLAGELLAR HOOK-ASSOCIATED PROTEIN 2"/>
    <property type="match status" value="1"/>
</dbReference>
<dbReference type="GO" id="GO:0005576">
    <property type="term" value="C:extracellular region"/>
    <property type="evidence" value="ECO:0007669"/>
    <property type="project" value="UniProtKB-SubCell"/>
</dbReference>
<dbReference type="InterPro" id="IPR003481">
    <property type="entry name" value="FliD_N"/>
</dbReference>
<comment type="similarity">
    <text evidence="1 5">Belongs to the FliD family.</text>
</comment>
<feature type="coiled-coil region" evidence="5">
    <location>
        <begin position="417"/>
        <end position="444"/>
    </location>
</feature>
<proteinExistence type="inferred from homology"/>
<dbReference type="Pfam" id="PF07195">
    <property type="entry name" value="FliD_C"/>
    <property type="match status" value="1"/>
</dbReference>
<feature type="domain" description="Flagellar hook-associated protein 2 N-terminal" evidence="6">
    <location>
        <begin position="10"/>
        <end position="107"/>
    </location>
</feature>
<keyword evidence="8" id="KW-0966">Cell projection</keyword>
<dbReference type="PANTHER" id="PTHR30288">
    <property type="entry name" value="FLAGELLAR CAP/ASSEMBLY PROTEIN FLID"/>
    <property type="match status" value="1"/>
</dbReference>
<dbReference type="RefSeq" id="WP_065170145.1">
    <property type="nucleotide sequence ID" value="NZ_JADQAR010000001.1"/>
</dbReference>
<comment type="function">
    <text evidence="5">Required for morphogenesis and for the elongation of the flagellar filament by facilitating polymerization of the flagellin monomers at the tip of growing filament. Forms a capping structure, which prevents flagellin subunits (transported through the central channel of the flagellum) from leaking out without polymerization at the distal end.</text>
</comment>
<dbReference type="GO" id="GO:0009424">
    <property type="term" value="C:bacterial-type flagellum hook"/>
    <property type="evidence" value="ECO:0007669"/>
    <property type="project" value="UniProtKB-UniRule"/>
</dbReference>
<keyword evidence="3 5" id="KW-0175">Coiled coil</keyword>
<evidence type="ECO:0000313" key="8">
    <source>
        <dbReference type="EMBL" id="PSU18087.1"/>
    </source>
</evidence>
<reference evidence="8 9" key="1">
    <citation type="submission" date="2018-03" db="EMBL/GenBank/DDBJ databases">
        <title>Whole genome sequencing of Histamine producing bacteria.</title>
        <authorList>
            <person name="Butler K."/>
        </authorList>
    </citation>
    <scope>NUCLEOTIDE SEQUENCE [LARGE SCALE GENOMIC DNA]</scope>
    <source>
        <strain evidence="8 9">BT-6</strain>
    </source>
</reference>
<gene>
    <name evidence="8" type="ORF">CTM90_06215</name>
</gene>
<dbReference type="Proteomes" id="UP000241404">
    <property type="component" value="Unassembled WGS sequence"/>
</dbReference>
<comment type="subunit">
    <text evidence="2 5">Homopentamer.</text>
</comment>
<feature type="domain" description="Flagellar hook-associated protein 2 C-terminal" evidence="7">
    <location>
        <begin position="224"/>
        <end position="461"/>
    </location>
</feature>
<protein>
    <recommendedName>
        <fullName evidence="5">Flagellar hook-associated protein 2</fullName>
        <shortName evidence="5">HAP2</shortName>
    </recommendedName>
    <alternativeName>
        <fullName evidence="5">Flagellar cap protein</fullName>
    </alternativeName>
</protein>
<dbReference type="InterPro" id="IPR040026">
    <property type="entry name" value="FliD"/>
</dbReference>
<comment type="caution">
    <text evidence="8">The sequence shown here is derived from an EMBL/GenBank/DDBJ whole genome shotgun (WGS) entry which is preliminary data.</text>
</comment>
<name>A0ABD6X6K4_PHODM</name>
<dbReference type="InterPro" id="IPR010809">
    <property type="entry name" value="FliD_C"/>
</dbReference>
<evidence type="ECO:0000256" key="4">
    <source>
        <dbReference type="ARBA" id="ARBA00023143"/>
    </source>
</evidence>
<keyword evidence="4 5" id="KW-0975">Bacterial flagellum</keyword>
<dbReference type="EMBL" id="PYMM01000002">
    <property type="protein sequence ID" value="PSU18087.1"/>
    <property type="molecule type" value="Genomic_DNA"/>
</dbReference>